<evidence type="ECO:0000313" key="3">
    <source>
        <dbReference type="Proteomes" id="UP000325315"/>
    </source>
</evidence>
<sequence length="308" mass="35307">MCVDYRDLNKANPNDNFLLPHIVTLMDNMTVHSLFSFMDGFSRYNQIKMHPEDIEKTTFVAMLKKFQLKLHPAKCTFKATSGKLLGFVVSEKGIEIDPDKVKAIQELPLPSTQKEVRGFLGRLNYIAQFISQLTEDCDPIFCLIKKHNLGVWDEKCQKIFDKVKHYLSNALVVMPPSPDKLLILYLAVFGNSMGCSRALEDYEPLNFVFPNEYLMYIATIEECAPKEHLWKLNFDGASNAMCNKIWAVLVSLDGNHYLFTNKLDFDCTNNMADYEACIMGIRAAIERRIKVLEVYGDSILEIYQLKGE</sequence>
<dbReference type="GO" id="GO:0003676">
    <property type="term" value="F:nucleic acid binding"/>
    <property type="evidence" value="ECO:0007669"/>
    <property type="project" value="InterPro"/>
</dbReference>
<dbReference type="AlphaFoldDB" id="A0A5B6WN78"/>
<feature type="domain" description="RNase H type-1" evidence="1">
    <location>
        <begin position="244"/>
        <end position="307"/>
    </location>
</feature>
<dbReference type="InterPro" id="IPR043502">
    <property type="entry name" value="DNA/RNA_pol_sf"/>
</dbReference>
<gene>
    <name evidence="2" type="ORF">EPI10_005505</name>
</gene>
<organism evidence="2 3">
    <name type="scientific">Gossypium australe</name>
    <dbReference type="NCBI Taxonomy" id="47621"/>
    <lineage>
        <taxon>Eukaryota</taxon>
        <taxon>Viridiplantae</taxon>
        <taxon>Streptophyta</taxon>
        <taxon>Embryophyta</taxon>
        <taxon>Tracheophyta</taxon>
        <taxon>Spermatophyta</taxon>
        <taxon>Magnoliopsida</taxon>
        <taxon>eudicotyledons</taxon>
        <taxon>Gunneridae</taxon>
        <taxon>Pentapetalae</taxon>
        <taxon>rosids</taxon>
        <taxon>malvids</taxon>
        <taxon>Malvales</taxon>
        <taxon>Malvaceae</taxon>
        <taxon>Malvoideae</taxon>
        <taxon>Gossypium</taxon>
    </lineage>
</organism>
<dbReference type="OrthoDB" id="1712951at2759"/>
<keyword evidence="3" id="KW-1185">Reference proteome</keyword>
<comment type="caution">
    <text evidence="2">The sequence shown here is derived from an EMBL/GenBank/DDBJ whole genome shotgun (WGS) entry which is preliminary data.</text>
</comment>
<dbReference type="PANTHER" id="PTHR48475:SF1">
    <property type="entry name" value="RNASE H TYPE-1 DOMAIN-CONTAINING PROTEIN"/>
    <property type="match status" value="1"/>
</dbReference>
<protein>
    <submittedName>
        <fullName evidence="2">Integrase, catalytic core</fullName>
    </submittedName>
</protein>
<dbReference type="Gene3D" id="3.30.70.270">
    <property type="match status" value="2"/>
</dbReference>
<dbReference type="InterPro" id="IPR002156">
    <property type="entry name" value="RNaseH_domain"/>
</dbReference>
<dbReference type="GO" id="GO:0004523">
    <property type="term" value="F:RNA-DNA hybrid ribonuclease activity"/>
    <property type="evidence" value="ECO:0007669"/>
    <property type="project" value="InterPro"/>
</dbReference>
<dbReference type="FunFam" id="3.30.70.270:FF:000020">
    <property type="entry name" value="Transposon Tf2-6 polyprotein-like Protein"/>
    <property type="match status" value="1"/>
</dbReference>
<dbReference type="PANTHER" id="PTHR48475">
    <property type="entry name" value="RIBONUCLEASE H"/>
    <property type="match status" value="1"/>
</dbReference>
<dbReference type="EMBL" id="SMMG02000002">
    <property type="protein sequence ID" value="KAA3483321.1"/>
    <property type="molecule type" value="Genomic_DNA"/>
</dbReference>
<dbReference type="SUPFAM" id="SSF56672">
    <property type="entry name" value="DNA/RNA polymerases"/>
    <property type="match status" value="1"/>
</dbReference>
<proteinExistence type="predicted"/>
<dbReference type="InterPro" id="IPR036397">
    <property type="entry name" value="RNaseH_sf"/>
</dbReference>
<dbReference type="InterPro" id="IPR043128">
    <property type="entry name" value="Rev_trsase/Diguanyl_cyclase"/>
</dbReference>
<accession>A0A5B6WN78</accession>
<name>A0A5B6WN78_9ROSI</name>
<evidence type="ECO:0000259" key="1">
    <source>
        <dbReference type="Pfam" id="PF13456"/>
    </source>
</evidence>
<evidence type="ECO:0000313" key="2">
    <source>
        <dbReference type="EMBL" id="KAA3483321.1"/>
    </source>
</evidence>
<dbReference type="Proteomes" id="UP000325315">
    <property type="component" value="Unassembled WGS sequence"/>
</dbReference>
<reference evidence="3" key="1">
    <citation type="journal article" date="2019" name="Plant Biotechnol. J.">
        <title>Genome sequencing of the Australian wild diploid species Gossypium australe highlights disease resistance and delayed gland morphogenesis.</title>
        <authorList>
            <person name="Cai Y."/>
            <person name="Cai X."/>
            <person name="Wang Q."/>
            <person name="Wang P."/>
            <person name="Zhang Y."/>
            <person name="Cai C."/>
            <person name="Xu Y."/>
            <person name="Wang K."/>
            <person name="Zhou Z."/>
            <person name="Wang C."/>
            <person name="Geng S."/>
            <person name="Li B."/>
            <person name="Dong Q."/>
            <person name="Hou Y."/>
            <person name="Wang H."/>
            <person name="Ai P."/>
            <person name="Liu Z."/>
            <person name="Yi F."/>
            <person name="Sun M."/>
            <person name="An G."/>
            <person name="Cheng J."/>
            <person name="Zhang Y."/>
            <person name="Shi Q."/>
            <person name="Xie Y."/>
            <person name="Shi X."/>
            <person name="Chang Y."/>
            <person name="Huang F."/>
            <person name="Chen Y."/>
            <person name="Hong S."/>
            <person name="Mi L."/>
            <person name="Sun Q."/>
            <person name="Zhang L."/>
            <person name="Zhou B."/>
            <person name="Peng R."/>
            <person name="Zhang X."/>
            <person name="Liu F."/>
        </authorList>
    </citation>
    <scope>NUCLEOTIDE SEQUENCE [LARGE SCALE GENOMIC DNA]</scope>
    <source>
        <strain evidence="3">cv. PA1801</strain>
    </source>
</reference>
<dbReference type="Gene3D" id="3.10.10.10">
    <property type="entry name" value="HIV Type 1 Reverse Transcriptase, subunit A, domain 1"/>
    <property type="match status" value="1"/>
</dbReference>
<dbReference type="Gene3D" id="3.30.420.10">
    <property type="entry name" value="Ribonuclease H-like superfamily/Ribonuclease H"/>
    <property type="match status" value="1"/>
</dbReference>
<dbReference type="Pfam" id="PF13456">
    <property type="entry name" value="RVT_3"/>
    <property type="match status" value="1"/>
</dbReference>